<proteinExistence type="predicted"/>
<organism evidence="5 6">
    <name type="scientific">Rhizoclosmatium globosum</name>
    <dbReference type="NCBI Taxonomy" id="329046"/>
    <lineage>
        <taxon>Eukaryota</taxon>
        <taxon>Fungi</taxon>
        <taxon>Fungi incertae sedis</taxon>
        <taxon>Chytridiomycota</taxon>
        <taxon>Chytridiomycota incertae sedis</taxon>
        <taxon>Chytridiomycetes</taxon>
        <taxon>Chytridiales</taxon>
        <taxon>Chytriomycetaceae</taxon>
        <taxon>Rhizoclosmatium</taxon>
    </lineage>
</organism>
<evidence type="ECO:0000313" key="5">
    <source>
        <dbReference type="EMBL" id="ORY50236.1"/>
    </source>
</evidence>
<keyword evidence="6" id="KW-1185">Reference proteome</keyword>
<evidence type="ECO:0000259" key="3">
    <source>
        <dbReference type="Pfam" id="PF01082"/>
    </source>
</evidence>
<dbReference type="Pfam" id="PF01082">
    <property type="entry name" value="Cu2_monooxygen"/>
    <property type="match status" value="1"/>
</dbReference>
<dbReference type="InterPro" id="IPR036939">
    <property type="entry name" value="Cu2_ascorb_mOase_N_sf"/>
</dbReference>
<dbReference type="PANTHER" id="PTHR10157">
    <property type="entry name" value="DOPAMINE BETA HYDROXYLASE RELATED"/>
    <property type="match status" value="1"/>
</dbReference>
<gene>
    <name evidence="5" type="ORF">BCR33DRAFT_524822</name>
</gene>
<comment type="caution">
    <text evidence="5">The sequence shown here is derived from an EMBL/GenBank/DDBJ whole genome shotgun (WGS) entry which is preliminary data.</text>
</comment>
<dbReference type="Proteomes" id="UP000193642">
    <property type="component" value="Unassembled WGS sequence"/>
</dbReference>
<accession>A0A1Y2CTL6</accession>
<name>A0A1Y2CTL6_9FUNG</name>
<dbReference type="SUPFAM" id="SSF49742">
    <property type="entry name" value="PHM/PNGase F"/>
    <property type="match status" value="2"/>
</dbReference>
<dbReference type="GO" id="GO:0004500">
    <property type="term" value="F:dopamine beta-monooxygenase activity"/>
    <property type="evidence" value="ECO:0007669"/>
    <property type="project" value="InterPro"/>
</dbReference>
<keyword evidence="2" id="KW-0325">Glycoprotein</keyword>
<dbReference type="OrthoDB" id="19261at2759"/>
<dbReference type="AlphaFoldDB" id="A0A1Y2CTL6"/>
<dbReference type="InterPro" id="IPR008977">
    <property type="entry name" value="PHM/PNGase_F_dom_sf"/>
</dbReference>
<evidence type="ECO:0000256" key="2">
    <source>
        <dbReference type="ARBA" id="ARBA00023180"/>
    </source>
</evidence>
<dbReference type="Gene3D" id="2.60.120.310">
    <property type="entry name" value="Copper type II, ascorbate-dependent monooxygenase, N-terminal domain"/>
    <property type="match status" value="1"/>
</dbReference>
<protein>
    <submittedName>
        <fullName evidence="5">PHM/PNGase F</fullName>
    </submittedName>
</protein>
<evidence type="ECO:0000259" key="4">
    <source>
        <dbReference type="Pfam" id="PF03712"/>
    </source>
</evidence>
<dbReference type="EMBL" id="MCGO01000007">
    <property type="protein sequence ID" value="ORY50236.1"/>
    <property type="molecule type" value="Genomic_DNA"/>
</dbReference>
<sequence length="297" mass="32563">MRPTKTCDSMDYEIVSAQQQHIIFAYGQSTTNIGYHGPNNRGNAVVTLYPAPANSTVGIQKAKALKAVKQLAATSNLNTVSIQFPNVTVPSTLTSYLCVHFELPSDQKYHVVQYEGIITTNVVHHMIMYGCTGKPSSFGDLYECSSMTAACSQFTLAWVPGAGTILFPAQAGFAIGTGVNAIRYFALQIHYNNQDNLSNLIDSSGMKIYYTTVLRPNDIGILTLGNEEIKIPANSSNFTSTTWNICPASCTKQFPQNLTVISNGFHMHTLGFNITTKQIRNGQEIATLGDRNYYNFL</sequence>
<dbReference type="InterPro" id="IPR000945">
    <property type="entry name" value="DBH-like"/>
</dbReference>
<dbReference type="PANTHER" id="PTHR10157:SF23">
    <property type="entry name" value="MOXD1 HOMOLOG 1"/>
    <property type="match status" value="1"/>
</dbReference>
<dbReference type="Gene3D" id="2.60.120.230">
    <property type="match status" value="1"/>
</dbReference>
<feature type="domain" description="Copper type II ascorbate-dependent monooxygenase C-terminal" evidence="4">
    <location>
        <begin position="218"/>
        <end position="296"/>
    </location>
</feature>
<dbReference type="STRING" id="329046.A0A1Y2CTL6"/>
<feature type="domain" description="Copper type II ascorbate-dependent monooxygenase N-terminal" evidence="3">
    <location>
        <begin position="81"/>
        <end position="196"/>
    </location>
</feature>
<dbReference type="Pfam" id="PF03712">
    <property type="entry name" value="Cu2_monoox_C"/>
    <property type="match status" value="1"/>
</dbReference>
<dbReference type="GO" id="GO:0005507">
    <property type="term" value="F:copper ion binding"/>
    <property type="evidence" value="ECO:0007669"/>
    <property type="project" value="InterPro"/>
</dbReference>
<dbReference type="InterPro" id="IPR014784">
    <property type="entry name" value="Cu2_ascorb_mOase-like_C"/>
</dbReference>
<evidence type="ECO:0000256" key="1">
    <source>
        <dbReference type="ARBA" id="ARBA00023157"/>
    </source>
</evidence>
<dbReference type="InterPro" id="IPR024548">
    <property type="entry name" value="Cu2_monoox_C"/>
</dbReference>
<dbReference type="InterPro" id="IPR000323">
    <property type="entry name" value="Cu2_ascorb_mOase_N"/>
</dbReference>
<keyword evidence="1" id="KW-1015">Disulfide bond</keyword>
<reference evidence="5 6" key="1">
    <citation type="submission" date="2016-07" db="EMBL/GenBank/DDBJ databases">
        <title>Pervasive Adenine N6-methylation of Active Genes in Fungi.</title>
        <authorList>
            <consortium name="DOE Joint Genome Institute"/>
            <person name="Mondo S.J."/>
            <person name="Dannebaum R.O."/>
            <person name="Kuo R.C."/>
            <person name="Labutti K."/>
            <person name="Haridas S."/>
            <person name="Kuo A."/>
            <person name="Salamov A."/>
            <person name="Ahrendt S.R."/>
            <person name="Lipzen A."/>
            <person name="Sullivan W."/>
            <person name="Andreopoulos W.B."/>
            <person name="Clum A."/>
            <person name="Lindquist E."/>
            <person name="Daum C."/>
            <person name="Ramamoorthy G.K."/>
            <person name="Gryganskyi A."/>
            <person name="Culley D."/>
            <person name="Magnuson J.K."/>
            <person name="James T.Y."/>
            <person name="O'Malley M.A."/>
            <person name="Stajich J.E."/>
            <person name="Spatafora J.W."/>
            <person name="Visel A."/>
            <person name="Grigoriev I.V."/>
        </authorList>
    </citation>
    <scope>NUCLEOTIDE SEQUENCE [LARGE SCALE GENOMIC DNA]</scope>
    <source>
        <strain evidence="5 6">JEL800</strain>
    </source>
</reference>
<evidence type="ECO:0000313" key="6">
    <source>
        <dbReference type="Proteomes" id="UP000193642"/>
    </source>
</evidence>